<keyword evidence="2" id="KW-1185">Reference proteome</keyword>
<dbReference type="Gene3D" id="3.30.420.10">
    <property type="entry name" value="Ribonuclease H-like superfamily/Ribonuclease H"/>
    <property type="match status" value="1"/>
</dbReference>
<dbReference type="AlphaFoldDB" id="A0A4Y2J8L2"/>
<accession>A0A4Y2J8L2</accession>
<sequence length="107" mass="12211">MATKVFHYGQQDIPALQERECLETAVFMQDGAPSQISRPILALHRAHFGNERVISRSFLPIWPPRSLDLNPCDFWSWVFLKDRIYGGSTRTVSELKASITRHVAAID</sequence>
<dbReference type="Proteomes" id="UP000499080">
    <property type="component" value="Unassembled WGS sequence"/>
</dbReference>
<dbReference type="GO" id="GO:0003676">
    <property type="term" value="F:nucleic acid binding"/>
    <property type="evidence" value="ECO:0007669"/>
    <property type="project" value="InterPro"/>
</dbReference>
<name>A0A4Y2J8L2_ARAVE</name>
<gene>
    <name evidence="1" type="ORF">AVEN_33355_1</name>
</gene>
<dbReference type="EMBL" id="BGPR01003251">
    <property type="protein sequence ID" value="GBM85638.1"/>
    <property type="molecule type" value="Genomic_DNA"/>
</dbReference>
<dbReference type="OrthoDB" id="6436543at2759"/>
<evidence type="ECO:0000313" key="1">
    <source>
        <dbReference type="EMBL" id="GBM85638.1"/>
    </source>
</evidence>
<evidence type="ECO:0000313" key="2">
    <source>
        <dbReference type="Proteomes" id="UP000499080"/>
    </source>
</evidence>
<evidence type="ECO:0008006" key="3">
    <source>
        <dbReference type="Google" id="ProtNLM"/>
    </source>
</evidence>
<organism evidence="1 2">
    <name type="scientific">Araneus ventricosus</name>
    <name type="common">Orbweaver spider</name>
    <name type="synonym">Epeira ventricosa</name>
    <dbReference type="NCBI Taxonomy" id="182803"/>
    <lineage>
        <taxon>Eukaryota</taxon>
        <taxon>Metazoa</taxon>
        <taxon>Ecdysozoa</taxon>
        <taxon>Arthropoda</taxon>
        <taxon>Chelicerata</taxon>
        <taxon>Arachnida</taxon>
        <taxon>Araneae</taxon>
        <taxon>Araneomorphae</taxon>
        <taxon>Entelegynae</taxon>
        <taxon>Araneoidea</taxon>
        <taxon>Araneidae</taxon>
        <taxon>Araneus</taxon>
    </lineage>
</organism>
<proteinExistence type="predicted"/>
<protein>
    <recommendedName>
        <fullName evidence="3">Tc1-like transposase DDE domain-containing protein</fullName>
    </recommendedName>
</protein>
<reference evidence="1 2" key="1">
    <citation type="journal article" date="2019" name="Sci. Rep.">
        <title>Orb-weaving spider Araneus ventricosus genome elucidates the spidroin gene catalogue.</title>
        <authorList>
            <person name="Kono N."/>
            <person name="Nakamura H."/>
            <person name="Ohtoshi R."/>
            <person name="Moran D.A.P."/>
            <person name="Shinohara A."/>
            <person name="Yoshida Y."/>
            <person name="Fujiwara M."/>
            <person name="Mori M."/>
            <person name="Tomita M."/>
            <person name="Arakawa K."/>
        </authorList>
    </citation>
    <scope>NUCLEOTIDE SEQUENCE [LARGE SCALE GENOMIC DNA]</scope>
</reference>
<dbReference type="InterPro" id="IPR036397">
    <property type="entry name" value="RNaseH_sf"/>
</dbReference>
<dbReference type="PANTHER" id="PTHR47326:SF1">
    <property type="entry name" value="HTH PSQ-TYPE DOMAIN-CONTAINING PROTEIN"/>
    <property type="match status" value="1"/>
</dbReference>
<comment type="caution">
    <text evidence="1">The sequence shown here is derived from an EMBL/GenBank/DDBJ whole genome shotgun (WGS) entry which is preliminary data.</text>
</comment>
<dbReference type="PANTHER" id="PTHR47326">
    <property type="entry name" value="TRANSPOSABLE ELEMENT TC3 TRANSPOSASE-LIKE PROTEIN"/>
    <property type="match status" value="1"/>
</dbReference>